<dbReference type="HOGENOM" id="CLU_115824_0_0_0"/>
<dbReference type="eggNOG" id="ENOG502ZPJP">
    <property type="taxonomic scope" value="Bacteria"/>
</dbReference>
<reference evidence="2" key="1">
    <citation type="submission" date="2006-03" db="EMBL/GenBank/DDBJ databases">
        <title>Complete genome sequence of Gemmatimonas aurantiaca T-27 that represents a novel phylum Gemmatimonadetes.</title>
        <authorList>
            <person name="Takasaki K."/>
            <person name="Ichikawa N."/>
            <person name="Miura H."/>
            <person name="Matsushita S."/>
            <person name="Watanabe Y."/>
            <person name="Oguchi A."/>
            <person name="Ankai A."/>
            <person name="Yashiro I."/>
            <person name="Takahashi M."/>
            <person name="Terui Y."/>
            <person name="Fukui S."/>
            <person name="Yokoyama H."/>
            <person name="Tanikawa S."/>
            <person name="Hanada S."/>
            <person name="Kamagata Y."/>
            <person name="Fujita N."/>
        </authorList>
    </citation>
    <scope>NUCLEOTIDE SEQUENCE [LARGE SCALE GENOMIC DNA]</scope>
    <source>
        <strain evidence="2">T-27 / DSM 14586 / JCM 11422 / NBRC 100505</strain>
    </source>
</reference>
<dbReference type="STRING" id="379066.GAU_1739"/>
<dbReference type="Proteomes" id="UP000002209">
    <property type="component" value="Chromosome"/>
</dbReference>
<sequence>MIAGLSLMAATRVRHAVTVAGVLIASSLGAVNNVKAQAPAPAAVPAQASVPAKPADVASMDAILTALYDVISGPAGQKRDWDRFRSLFVPGARLMPTAQSAGQPGQVTVLTPETFIQRTSAGFERDGFFEREIGRSVDTFGKITQVFSAYDSKRKLDDPKPFQRGINSIQLLNDGTRWWVVSIYWDAERPDNPIPARYLKK</sequence>
<protein>
    <recommendedName>
        <fullName evidence="3">Nuclear transport factor 2 family protein</fullName>
    </recommendedName>
</protein>
<dbReference type="OrthoDB" id="8754772at2"/>
<name>C1A3V6_GEMAT</name>
<gene>
    <name evidence="1" type="ordered locus">GAU_1739</name>
</gene>
<evidence type="ECO:0008006" key="3">
    <source>
        <dbReference type="Google" id="ProtNLM"/>
    </source>
</evidence>
<dbReference type="SUPFAM" id="SSF54427">
    <property type="entry name" value="NTF2-like"/>
    <property type="match status" value="1"/>
</dbReference>
<dbReference type="RefSeq" id="WP_012683228.1">
    <property type="nucleotide sequence ID" value="NC_012489.1"/>
</dbReference>
<dbReference type="Gene3D" id="3.10.450.50">
    <property type="match status" value="1"/>
</dbReference>
<dbReference type="InterPro" id="IPR032710">
    <property type="entry name" value="NTF2-like_dom_sf"/>
</dbReference>
<keyword evidence="2" id="KW-1185">Reference proteome</keyword>
<accession>C1A3V6</accession>
<organism evidence="1 2">
    <name type="scientific">Gemmatimonas aurantiaca (strain DSM 14586 / JCM 11422 / NBRC 100505 / T-27)</name>
    <dbReference type="NCBI Taxonomy" id="379066"/>
    <lineage>
        <taxon>Bacteria</taxon>
        <taxon>Pseudomonadati</taxon>
        <taxon>Gemmatimonadota</taxon>
        <taxon>Gemmatimonadia</taxon>
        <taxon>Gemmatimonadales</taxon>
        <taxon>Gemmatimonadaceae</taxon>
        <taxon>Gemmatimonas</taxon>
    </lineage>
</organism>
<proteinExistence type="predicted"/>
<evidence type="ECO:0000313" key="2">
    <source>
        <dbReference type="Proteomes" id="UP000002209"/>
    </source>
</evidence>
<dbReference type="EMBL" id="AP009153">
    <property type="protein sequence ID" value="BAH38781.1"/>
    <property type="molecule type" value="Genomic_DNA"/>
</dbReference>
<dbReference type="KEGG" id="gau:GAU_1739"/>
<dbReference type="AlphaFoldDB" id="C1A3V6"/>
<evidence type="ECO:0000313" key="1">
    <source>
        <dbReference type="EMBL" id="BAH38781.1"/>
    </source>
</evidence>